<dbReference type="AlphaFoldDB" id="A0A699ILQ1"/>
<name>A0A699ILQ1_TANCI</name>
<accession>A0A699ILQ1</accession>
<dbReference type="EMBL" id="BKCJ010317614">
    <property type="protein sequence ID" value="GEZ74294.1"/>
    <property type="molecule type" value="Genomic_DNA"/>
</dbReference>
<protein>
    <submittedName>
        <fullName evidence="1">Uncharacterized protein</fullName>
    </submittedName>
</protein>
<reference evidence="1" key="1">
    <citation type="journal article" date="2019" name="Sci. Rep.">
        <title>Draft genome of Tanacetum cinerariifolium, the natural source of mosquito coil.</title>
        <authorList>
            <person name="Yamashiro T."/>
            <person name="Shiraishi A."/>
            <person name="Satake H."/>
            <person name="Nakayama K."/>
        </authorList>
    </citation>
    <scope>NUCLEOTIDE SEQUENCE</scope>
</reference>
<sequence>MHSSSSYGRYNRRYDDHEQPSENYKDWLYKQYDEFPGPDSDDELPSKVIDNEFPSNILREMEVLKKHIGMLQEELTMLKSKSNFHDGI</sequence>
<evidence type="ECO:0000313" key="1">
    <source>
        <dbReference type="EMBL" id="GEZ74294.1"/>
    </source>
</evidence>
<proteinExistence type="predicted"/>
<comment type="caution">
    <text evidence="1">The sequence shown here is derived from an EMBL/GenBank/DDBJ whole genome shotgun (WGS) entry which is preliminary data.</text>
</comment>
<gene>
    <name evidence="1" type="ORF">Tci_546267</name>
</gene>
<organism evidence="1">
    <name type="scientific">Tanacetum cinerariifolium</name>
    <name type="common">Dalmatian daisy</name>
    <name type="synonym">Chrysanthemum cinerariifolium</name>
    <dbReference type="NCBI Taxonomy" id="118510"/>
    <lineage>
        <taxon>Eukaryota</taxon>
        <taxon>Viridiplantae</taxon>
        <taxon>Streptophyta</taxon>
        <taxon>Embryophyta</taxon>
        <taxon>Tracheophyta</taxon>
        <taxon>Spermatophyta</taxon>
        <taxon>Magnoliopsida</taxon>
        <taxon>eudicotyledons</taxon>
        <taxon>Gunneridae</taxon>
        <taxon>Pentapetalae</taxon>
        <taxon>asterids</taxon>
        <taxon>campanulids</taxon>
        <taxon>Asterales</taxon>
        <taxon>Asteraceae</taxon>
        <taxon>Asteroideae</taxon>
        <taxon>Anthemideae</taxon>
        <taxon>Anthemidinae</taxon>
        <taxon>Tanacetum</taxon>
    </lineage>
</organism>
<feature type="non-terminal residue" evidence="1">
    <location>
        <position position="88"/>
    </location>
</feature>